<accession>A0AAE0FBN1</accession>
<dbReference type="InterPro" id="IPR009915">
    <property type="entry name" value="NnrU_dom"/>
</dbReference>
<protein>
    <recommendedName>
        <fullName evidence="5">NnrU domain-containing protein</fullName>
    </recommendedName>
</protein>
<keyword evidence="7" id="KW-1185">Reference proteome</keyword>
<evidence type="ECO:0000256" key="3">
    <source>
        <dbReference type="ARBA" id="ARBA00022989"/>
    </source>
</evidence>
<dbReference type="GO" id="GO:0016020">
    <property type="term" value="C:membrane"/>
    <property type="evidence" value="ECO:0007669"/>
    <property type="project" value="UniProtKB-SubCell"/>
</dbReference>
<dbReference type="AlphaFoldDB" id="A0AAE0FBN1"/>
<gene>
    <name evidence="6" type="ORF">CYMTET_34091</name>
</gene>
<evidence type="ECO:0000256" key="1">
    <source>
        <dbReference type="ARBA" id="ARBA00004141"/>
    </source>
</evidence>
<keyword evidence="3" id="KW-1133">Transmembrane helix</keyword>
<sequence>MWTQVMSHPGVRWISLGWAGFIAENLVLSHNRGAIIESIGEDNYHRSYSALSTVACSSIAYGYFRHGRAQGPRLVRPIWAGLGSLTLQGLGLVGFSQLAPKLQTPFVHRAPTASTLSSTGLGAAEDGAAASPASAPGAWRPRCPIDFTPTDEPQDGVYGLKRITRHGMFWSLGLFGLGSALSTVYVTEIICFSAPAVFAAIGGAHQDYRFRHGMGGTLPDDVYNSTSLLPFAALLTGHQRWTDVLSELKDVNAAGAVTLALLLAFRRMPRGVIPQSIPSR</sequence>
<name>A0AAE0FBN1_9CHLO</name>
<keyword evidence="4" id="KW-0472">Membrane</keyword>
<comment type="subcellular location">
    <subcellularLocation>
        <location evidence="1">Membrane</location>
        <topology evidence="1">Multi-pass membrane protein</topology>
    </subcellularLocation>
</comment>
<evidence type="ECO:0000256" key="2">
    <source>
        <dbReference type="ARBA" id="ARBA00022692"/>
    </source>
</evidence>
<organism evidence="6 7">
    <name type="scientific">Cymbomonas tetramitiformis</name>
    <dbReference type="NCBI Taxonomy" id="36881"/>
    <lineage>
        <taxon>Eukaryota</taxon>
        <taxon>Viridiplantae</taxon>
        <taxon>Chlorophyta</taxon>
        <taxon>Pyramimonadophyceae</taxon>
        <taxon>Pyramimonadales</taxon>
        <taxon>Pyramimonadaceae</taxon>
        <taxon>Cymbomonas</taxon>
    </lineage>
</organism>
<evidence type="ECO:0000313" key="7">
    <source>
        <dbReference type="Proteomes" id="UP001190700"/>
    </source>
</evidence>
<evidence type="ECO:0000256" key="4">
    <source>
        <dbReference type="ARBA" id="ARBA00023136"/>
    </source>
</evidence>
<dbReference type="Pfam" id="PF07298">
    <property type="entry name" value="NnrU"/>
    <property type="match status" value="1"/>
</dbReference>
<evidence type="ECO:0000313" key="6">
    <source>
        <dbReference type="EMBL" id="KAK3256796.1"/>
    </source>
</evidence>
<dbReference type="EMBL" id="LGRX02021321">
    <property type="protein sequence ID" value="KAK3256796.1"/>
    <property type="molecule type" value="Genomic_DNA"/>
</dbReference>
<feature type="domain" description="NnrU" evidence="5">
    <location>
        <begin position="26"/>
        <end position="249"/>
    </location>
</feature>
<keyword evidence="2" id="KW-0812">Transmembrane</keyword>
<proteinExistence type="predicted"/>
<reference evidence="6 7" key="1">
    <citation type="journal article" date="2015" name="Genome Biol. Evol.">
        <title>Comparative Genomics of a Bacterivorous Green Alga Reveals Evolutionary Causalities and Consequences of Phago-Mixotrophic Mode of Nutrition.</title>
        <authorList>
            <person name="Burns J.A."/>
            <person name="Paasch A."/>
            <person name="Narechania A."/>
            <person name="Kim E."/>
        </authorList>
    </citation>
    <scope>NUCLEOTIDE SEQUENCE [LARGE SCALE GENOMIC DNA]</scope>
    <source>
        <strain evidence="6 7">PLY_AMNH</strain>
    </source>
</reference>
<dbReference type="Proteomes" id="UP001190700">
    <property type="component" value="Unassembled WGS sequence"/>
</dbReference>
<comment type="caution">
    <text evidence="6">The sequence shown here is derived from an EMBL/GenBank/DDBJ whole genome shotgun (WGS) entry which is preliminary data.</text>
</comment>
<evidence type="ECO:0000259" key="5">
    <source>
        <dbReference type="Pfam" id="PF07298"/>
    </source>
</evidence>